<gene>
    <name evidence="1" type="ORF">DFP98_116145</name>
</gene>
<keyword evidence="2" id="KW-1185">Reference proteome</keyword>
<evidence type="ECO:0000313" key="2">
    <source>
        <dbReference type="Proteomes" id="UP000256977"/>
    </source>
</evidence>
<organism evidence="1 2">
    <name type="scientific">Cohnella phaseoli</name>
    <dbReference type="NCBI Taxonomy" id="456490"/>
    <lineage>
        <taxon>Bacteria</taxon>
        <taxon>Bacillati</taxon>
        <taxon>Bacillota</taxon>
        <taxon>Bacilli</taxon>
        <taxon>Bacillales</taxon>
        <taxon>Paenibacillaceae</taxon>
        <taxon>Cohnella</taxon>
    </lineage>
</organism>
<dbReference type="AlphaFoldDB" id="A0A3D9JMP3"/>
<comment type="caution">
    <text evidence="1">The sequence shown here is derived from an EMBL/GenBank/DDBJ whole genome shotgun (WGS) entry which is preliminary data.</text>
</comment>
<sequence>MGFAPSLPRPYFSSGHVIRDYHAGAYEHAFWHVRFTARSNPTSALTQKTDSFSGTGLFFAYGGESGIRSVASVAVLFVRPRHSRLSRRGLRTCLLACSLYGPFESHFRLDAKNRFLLRNRAVFCLWRREWDSLRRFRGRTFRPSTSFATITPGPTNMPFGMFALRPVRIPLPT</sequence>
<protein>
    <submittedName>
        <fullName evidence="1">Uncharacterized protein</fullName>
    </submittedName>
</protein>
<dbReference type="Proteomes" id="UP000256977">
    <property type="component" value="Unassembled WGS sequence"/>
</dbReference>
<name>A0A3D9JMP3_9BACL</name>
<proteinExistence type="predicted"/>
<dbReference type="EMBL" id="QRDZ01000016">
    <property type="protein sequence ID" value="RED75342.1"/>
    <property type="molecule type" value="Genomic_DNA"/>
</dbReference>
<reference evidence="1 2" key="1">
    <citation type="submission" date="2018-07" db="EMBL/GenBank/DDBJ databases">
        <title>Genomic Encyclopedia of Type Strains, Phase III (KMG-III): the genomes of soil and plant-associated and newly described type strains.</title>
        <authorList>
            <person name="Whitman W."/>
        </authorList>
    </citation>
    <scope>NUCLEOTIDE SEQUENCE [LARGE SCALE GENOMIC DNA]</scope>
    <source>
        <strain evidence="1 2">CECT 7287</strain>
    </source>
</reference>
<accession>A0A3D9JMP3</accession>
<evidence type="ECO:0000313" key="1">
    <source>
        <dbReference type="EMBL" id="RED75342.1"/>
    </source>
</evidence>